<name>A0A5B9FU59_9FLAO</name>
<dbReference type="PROSITE" id="PS51257">
    <property type="entry name" value="PROKAR_LIPOPROTEIN"/>
    <property type="match status" value="1"/>
</dbReference>
<dbReference type="KEGG" id="fak:FUA48_08480"/>
<accession>A0A5B9FU59</accession>
<gene>
    <name evidence="1" type="ORF">FUA48_08480</name>
</gene>
<dbReference type="RefSeq" id="WP_147583124.1">
    <property type="nucleotide sequence ID" value="NZ_CP042831.1"/>
</dbReference>
<evidence type="ECO:0008006" key="3">
    <source>
        <dbReference type="Google" id="ProtNLM"/>
    </source>
</evidence>
<dbReference type="AlphaFoldDB" id="A0A5B9FU59"/>
<protein>
    <recommendedName>
        <fullName evidence="3">Lipocalin-like domain-containing protein</fullName>
    </recommendedName>
</protein>
<dbReference type="EMBL" id="CP042831">
    <property type="protein sequence ID" value="QEE49616.1"/>
    <property type="molecule type" value="Genomic_DNA"/>
</dbReference>
<dbReference type="Proteomes" id="UP000321222">
    <property type="component" value="Chromosome"/>
</dbReference>
<evidence type="ECO:0000313" key="2">
    <source>
        <dbReference type="Proteomes" id="UP000321222"/>
    </source>
</evidence>
<sequence>MKINFNILILLFPIFIIGCKGASQEAPLPSQSVTGVYYSIEPNRNETFSIMYTRGIFNFLYTAANDEFIEIKEDSLFSHSMNFCKIGETVYEGKWSLKGNSLILDYSDSRKDDLKFYIVSDKIYCIKDVIVNNENNDRMKSLTLMKKK</sequence>
<organism evidence="1 2">
    <name type="scientific">Flavobacterium alkalisoli</name>
    <dbReference type="NCBI Taxonomy" id="2602769"/>
    <lineage>
        <taxon>Bacteria</taxon>
        <taxon>Pseudomonadati</taxon>
        <taxon>Bacteroidota</taxon>
        <taxon>Flavobacteriia</taxon>
        <taxon>Flavobacteriales</taxon>
        <taxon>Flavobacteriaceae</taxon>
        <taxon>Flavobacterium</taxon>
    </lineage>
</organism>
<dbReference type="OrthoDB" id="9933275at2"/>
<reference evidence="1 2" key="1">
    <citation type="submission" date="2019-08" db="EMBL/GenBank/DDBJ databases">
        <title>Flavobacterium alkalisoli sp. nov., isolated from rhizosphere soil of Suaeda salsa.</title>
        <authorList>
            <person name="Sun J.-Q."/>
            <person name="Xu L."/>
        </authorList>
    </citation>
    <scope>NUCLEOTIDE SEQUENCE [LARGE SCALE GENOMIC DNA]</scope>
    <source>
        <strain evidence="1 2">XS-5</strain>
    </source>
</reference>
<keyword evidence="2" id="KW-1185">Reference proteome</keyword>
<proteinExistence type="predicted"/>
<evidence type="ECO:0000313" key="1">
    <source>
        <dbReference type="EMBL" id="QEE49616.1"/>
    </source>
</evidence>